<evidence type="ECO:0000313" key="10">
    <source>
        <dbReference type="Proteomes" id="UP001219956"/>
    </source>
</evidence>
<dbReference type="EMBL" id="JAQQLF010000014">
    <property type="protein sequence ID" value="MDC7717945.1"/>
    <property type="molecule type" value="Genomic_DNA"/>
</dbReference>
<dbReference type="GO" id="GO:0004177">
    <property type="term" value="F:aminopeptidase activity"/>
    <property type="evidence" value="ECO:0007669"/>
    <property type="project" value="UniProtKB-KW"/>
</dbReference>
<gene>
    <name evidence="9" type="ORF">PQU95_12050</name>
</gene>
<evidence type="ECO:0000256" key="7">
    <source>
        <dbReference type="SAM" id="SignalP"/>
    </source>
</evidence>
<feature type="signal peptide" evidence="7">
    <location>
        <begin position="1"/>
        <end position="21"/>
    </location>
</feature>
<dbReference type="InterPro" id="IPR045175">
    <property type="entry name" value="M28_fam"/>
</dbReference>
<organism evidence="9 10">
    <name type="scientific">Vogesella aquatica</name>
    <dbReference type="NCBI Taxonomy" id="2984206"/>
    <lineage>
        <taxon>Bacteria</taxon>
        <taxon>Pseudomonadati</taxon>
        <taxon>Pseudomonadota</taxon>
        <taxon>Betaproteobacteria</taxon>
        <taxon>Neisseriales</taxon>
        <taxon>Chromobacteriaceae</taxon>
        <taxon>Vogesella</taxon>
    </lineage>
</organism>
<evidence type="ECO:0000256" key="6">
    <source>
        <dbReference type="ARBA" id="ARBA00022833"/>
    </source>
</evidence>
<keyword evidence="3" id="KW-0479">Metal-binding</keyword>
<dbReference type="PANTHER" id="PTHR12147">
    <property type="entry name" value="METALLOPEPTIDASE M28 FAMILY MEMBER"/>
    <property type="match status" value="1"/>
</dbReference>
<evidence type="ECO:0000256" key="1">
    <source>
        <dbReference type="ARBA" id="ARBA00022438"/>
    </source>
</evidence>
<keyword evidence="2" id="KW-0645">Protease</keyword>
<evidence type="ECO:0000256" key="5">
    <source>
        <dbReference type="ARBA" id="ARBA00022801"/>
    </source>
</evidence>
<evidence type="ECO:0000256" key="4">
    <source>
        <dbReference type="ARBA" id="ARBA00022729"/>
    </source>
</evidence>
<dbReference type="InterPro" id="IPR007484">
    <property type="entry name" value="Peptidase_M28"/>
</dbReference>
<dbReference type="EC" id="3.4.11.-" evidence="9"/>
<reference evidence="9 10" key="1">
    <citation type="submission" date="2023-01" db="EMBL/GenBank/DDBJ databases">
        <title>Novel species of the genus Vogesella isolated from rivers.</title>
        <authorList>
            <person name="Lu H."/>
        </authorList>
    </citation>
    <scope>NUCLEOTIDE SEQUENCE [LARGE SCALE GENOMIC DNA]</scope>
    <source>
        <strain evidence="9 10">DC21W</strain>
    </source>
</reference>
<name>A0ABT5IZE0_9NEIS</name>
<dbReference type="Gene3D" id="3.40.630.10">
    <property type="entry name" value="Zn peptidases"/>
    <property type="match status" value="1"/>
</dbReference>
<dbReference type="Pfam" id="PF04389">
    <property type="entry name" value="Peptidase_M28"/>
    <property type="match status" value="1"/>
</dbReference>
<proteinExistence type="predicted"/>
<keyword evidence="1 9" id="KW-0031">Aminopeptidase</keyword>
<feature type="chain" id="PRO_5046350849" evidence="7">
    <location>
        <begin position="22"/>
        <end position="346"/>
    </location>
</feature>
<sequence>MTLHKILAVLGVLSCLSPCMAADASPAAERAAREMRYIASQFPGRLAGAEREFAAAEYLHIQLSSMGYQTQTQAFDTEYSYVFANNVRQRRLLQSRNVVATKPGVSGKVIVIGAHFDTATTLHEVHEGVFGGEQLQGLDDNASGVGVMLALARELADAPVQHTLKFVAFGAKELGLKGSQAYLAQLSATERSQIVLMVNLDSLLTGDVLYFNAGQRTLAANPAAGAARDRALALAASLAIDARSNPGLHPDYPAGTGCCSDQESFDKAGIPVLAVEATNWSLGKGDGYTQTALPDIPGGSSWHRPDIDNLQRLPQLLPGRLEQRAGDSLRILLPLLLEASGARPAP</sequence>
<keyword evidence="4 7" id="KW-0732">Signal</keyword>
<evidence type="ECO:0000256" key="3">
    <source>
        <dbReference type="ARBA" id="ARBA00022723"/>
    </source>
</evidence>
<keyword evidence="6" id="KW-0862">Zinc</keyword>
<comment type="caution">
    <text evidence="9">The sequence shown here is derived from an EMBL/GenBank/DDBJ whole genome shotgun (WGS) entry which is preliminary data.</text>
</comment>
<keyword evidence="5 9" id="KW-0378">Hydrolase</keyword>
<dbReference type="PANTHER" id="PTHR12147:SF56">
    <property type="entry name" value="AMINOPEPTIDASE YDR415C-RELATED"/>
    <property type="match status" value="1"/>
</dbReference>
<accession>A0ABT5IZE0</accession>
<evidence type="ECO:0000259" key="8">
    <source>
        <dbReference type="Pfam" id="PF04389"/>
    </source>
</evidence>
<protein>
    <submittedName>
        <fullName evidence="9">Aminopeptidase</fullName>
        <ecNumber evidence="9">3.4.11.-</ecNumber>
    </submittedName>
</protein>
<evidence type="ECO:0000256" key="2">
    <source>
        <dbReference type="ARBA" id="ARBA00022670"/>
    </source>
</evidence>
<evidence type="ECO:0000313" key="9">
    <source>
        <dbReference type="EMBL" id="MDC7717945.1"/>
    </source>
</evidence>
<dbReference type="Proteomes" id="UP001219956">
    <property type="component" value="Unassembled WGS sequence"/>
</dbReference>
<dbReference type="RefSeq" id="WP_272752252.1">
    <property type="nucleotide sequence ID" value="NZ_JAQQLF010000014.1"/>
</dbReference>
<dbReference type="SUPFAM" id="SSF53187">
    <property type="entry name" value="Zn-dependent exopeptidases"/>
    <property type="match status" value="1"/>
</dbReference>
<dbReference type="NCBIfam" id="NF007568">
    <property type="entry name" value="PRK10199.1"/>
    <property type="match status" value="1"/>
</dbReference>
<keyword evidence="10" id="KW-1185">Reference proteome</keyword>
<feature type="domain" description="Peptidase M28" evidence="8">
    <location>
        <begin position="97"/>
        <end position="312"/>
    </location>
</feature>